<reference evidence="1" key="2">
    <citation type="journal article" date="2015" name="Data Brief">
        <title>Shoot transcriptome of the giant reed, Arundo donax.</title>
        <authorList>
            <person name="Barrero R.A."/>
            <person name="Guerrero F.D."/>
            <person name="Moolhuijzen P."/>
            <person name="Goolsby J.A."/>
            <person name="Tidwell J."/>
            <person name="Bellgard S.E."/>
            <person name="Bellgard M.I."/>
        </authorList>
    </citation>
    <scope>NUCLEOTIDE SEQUENCE</scope>
    <source>
        <tissue evidence="1">Shoot tissue taken approximately 20 cm above the soil surface</tissue>
    </source>
</reference>
<organism evidence="1">
    <name type="scientific">Arundo donax</name>
    <name type="common">Giant reed</name>
    <name type="synonym">Donax arundinaceus</name>
    <dbReference type="NCBI Taxonomy" id="35708"/>
    <lineage>
        <taxon>Eukaryota</taxon>
        <taxon>Viridiplantae</taxon>
        <taxon>Streptophyta</taxon>
        <taxon>Embryophyta</taxon>
        <taxon>Tracheophyta</taxon>
        <taxon>Spermatophyta</taxon>
        <taxon>Magnoliopsida</taxon>
        <taxon>Liliopsida</taxon>
        <taxon>Poales</taxon>
        <taxon>Poaceae</taxon>
        <taxon>PACMAD clade</taxon>
        <taxon>Arundinoideae</taxon>
        <taxon>Arundineae</taxon>
        <taxon>Arundo</taxon>
    </lineage>
</organism>
<sequence>MCFSLCFALLRPASLGLHSVAACLVSLLFCMLWLARRVHRMQILVFFPDIDIRIQVRMDKKEHTRD</sequence>
<name>A0A0A9DF30_ARUDO</name>
<dbReference type="AlphaFoldDB" id="A0A0A9DF30"/>
<accession>A0A0A9DF30</accession>
<evidence type="ECO:0000313" key="1">
    <source>
        <dbReference type="EMBL" id="JAD85288.1"/>
    </source>
</evidence>
<proteinExistence type="predicted"/>
<protein>
    <submittedName>
        <fullName evidence="1">Uncharacterized protein</fullName>
    </submittedName>
</protein>
<reference evidence="1" key="1">
    <citation type="submission" date="2014-09" db="EMBL/GenBank/DDBJ databases">
        <authorList>
            <person name="Magalhaes I.L.F."/>
            <person name="Oliveira U."/>
            <person name="Santos F.R."/>
            <person name="Vidigal T.H.D.A."/>
            <person name="Brescovit A.D."/>
            <person name="Santos A.J."/>
        </authorList>
    </citation>
    <scope>NUCLEOTIDE SEQUENCE</scope>
    <source>
        <tissue evidence="1">Shoot tissue taken approximately 20 cm above the soil surface</tissue>
    </source>
</reference>
<dbReference type="EMBL" id="GBRH01212607">
    <property type="protein sequence ID" value="JAD85288.1"/>
    <property type="molecule type" value="Transcribed_RNA"/>
</dbReference>